<sequence length="1296" mass="144163">MKQSTRLSSAVFQLTPTRTRCDLIIIANDKKEKIASGLLNPFLAHLKTAQDQIAKGGYSILLAPDKSSDAAWFTKATLERFVRFVSTPEVLERVYTIENEIIQIEEGITLQRSSGKALPVSNEEKAIVLYTVTRQSVCSFLIHSVTCFVTYSQFFLQPGEMLPETNGSCSPEENSRVQLLKVLEARKTVLQKEQGMAFARAVAAGFDIDCMEHLISFSNCFGALRLMKACSKFIDLWKSKHETGQWLNIEESEDLPARSDFCAINSSGIIINDSLKQEESNHKLNSENNGKSGSTNNPAPNSKQELQGQFPHIVFPPWPMHAAAGAYPVFPSYPPPGMPYYQTYTGSGPFFQPHHHPAEHFLSHHGPNSGYKRQSLDVSNSYTLPETRDVDGTRSSGDMTSDEEVSYCQKQNKRTGGSNKKQPGKVVIQNINYVTPREKKSNSETDSDSQPDICRENKYYKVIDANHQNKKRSSRNGGSQVSNDEVSNAQQDGDNRHWLAFQDCLLRGSDEGANAAGEGMFTMERDVKMQRYKNIATENPLALSVRDRSEIRGDMTGDMNRIHGSASRKLRGSGDQFILSSADSGFTRENDQTDVQFNESNGRKILFKTAKEDFMIVSKGDQANFRNSFGPIAMINLESGTTRIDRDSNRMSDETLAVPFRLTSSDQVGGIDRTAIDMDFEIPTKSQKLGSERNVKQVNYVANDLSLMPERETDKRSIGYDIGLEYEIQMCAQASDEKGKRKISDVRGKLRKSDKNRRSMAASDPHKQRSGGPVRNVRPSMMSSLEDARARAERQRSYKADLQKMKKEKEEAEARRLESLKLERQKRIAARVGSNSVKPSALSRQTKQLPTKVSPTTNRGSKFSDAEAGTSSPLQRSKVRIPLESSETHKTSIGSKISDGTQKPGNRLIRSLSSLSEAKREKSGVTPDSKASISRIRRLSEPKTVPKSPVTTVKARSAETVLKRKLFEGAEMNKVSAIIDLDRSKAATLPELKIKTPKSHVKTSEKNSEVKDMQITNGVKPSAFCGNAELSASTCNTSHQIDADDNPIVEKTVLVFECERPSVPTLHSSEAKPQVWSQQSNNGIQAEKGSVTSELASLHTSLSYKDETDKEPRRQKESDHNEVKTVYSEKDPPASAKIANAENPYRAPYARVSSLEDPCTHKTEYRKASQGSAEVVSCAERTVRTLVPDVKTTKTVKDHAHLEKVSMKESPKGFRRLLKFGKKNHTSSIDQSIDSECTSSGVIEQEDNARKMASTSEVGTLKNLISQDETSGNVPQKSTRHFSFFSHFRGKTSEKR</sequence>
<protein>
    <submittedName>
        <fullName evidence="2">COP1-interacting protein-related</fullName>
    </submittedName>
</protein>
<reference evidence="2" key="1">
    <citation type="submission" date="2019-12" db="EMBL/GenBank/DDBJ databases">
        <authorList>
            <person name="Scholes J."/>
        </authorList>
    </citation>
    <scope>NUCLEOTIDE SEQUENCE</scope>
</reference>
<feature type="region of interest" description="Disordered" evidence="1">
    <location>
        <begin position="734"/>
        <end position="810"/>
    </location>
</feature>
<feature type="compositionally biased region" description="Polar residues" evidence="1">
    <location>
        <begin position="1087"/>
        <end position="1103"/>
    </location>
</feature>
<feature type="region of interest" description="Disordered" evidence="1">
    <location>
        <begin position="278"/>
        <end position="305"/>
    </location>
</feature>
<dbReference type="OrthoDB" id="1928292at2759"/>
<dbReference type="PANTHER" id="PTHR31008:SF2">
    <property type="entry name" value="COP1-INTERACTING PROTEIN-LIKE PROTEIN"/>
    <property type="match status" value="1"/>
</dbReference>
<feature type="compositionally biased region" description="Polar residues" evidence="1">
    <location>
        <begin position="286"/>
        <end position="305"/>
    </location>
</feature>
<feature type="region of interest" description="Disordered" evidence="1">
    <location>
        <begin position="1087"/>
        <end position="1142"/>
    </location>
</feature>
<evidence type="ECO:0000313" key="3">
    <source>
        <dbReference type="Proteomes" id="UP001153555"/>
    </source>
</evidence>
<gene>
    <name evidence="2" type="ORF">SHERM_01086</name>
</gene>
<feature type="compositionally biased region" description="Polar residues" evidence="1">
    <location>
        <begin position="475"/>
        <end position="492"/>
    </location>
</feature>
<evidence type="ECO:0000313" key="2">
    <source>
        <dbReference type="EMBL" id="CAA0818223.1"/>
    </source>
</evidence>
<keyword evidence="3" id="KW-1185">Reference proteome</keyword>
<feature type="compositionally biased region" description="Polar residues" evidence="1">
    <location>
        <begin position="891"/>
        <end position="904"/>
    </location>
</feature>
<feature type="compositionally biased region" description="Basic and acidic residues" evidence="1">
    <location>
        <begin position="735"/>
        <end position="757"/>
    </location>
</feature>
<evidence type="ECO:0000256" key="1">
    <source>
        <dbReference type="SAM" id="MobiDB-lite"/>
    </source>
</evidence>
<feature type="compositionally biased region" description="Basic and acidic residues" evidence="1">
    <location>
        <begin position="786"/>
        <end position="810"/>
    </location>
</feature>
<accession>A0A9N7MZZ4</accession>
<proteinExistence type="predicted"/>
<feature type="region of interest" description="Disordered" evidence="1">
    <location>
        <begin position="830"/>
        <end position="907"/>
    </location>
</feature>
<feature type="compositionally biased region" description="Polar residues" evidence="1">
    <location>
        <begin position="408"/>
        <end position="421"/>
    </location>
</feature>
<feature type="compositionally biased region" description="Basic and acidic residues" evidence="1">
    <location>
        <begin position="1104"/>
        <end position="1132"/>
    </location>
</feature>
<feature type="compositionally biased region" description="Polar residues" evidence="1">
    <location>
        <begin position="833"/>
        <end position="861"/>
    </location>
</feature>
<dbReference type="PANTHER" id="PTHR31008">
    <property type="entry name" value="COP1-INTERACTING PROTEIN-RELATED"/>
    <property type="match status" value="1"/>
</dbReference>
<comment type="caution">
    <text evidence="2">The sequence shown here is derived from an EMBL/GenBank/DDBJ whole genome shotgun (WGS) entry which is preliminary data.</text>
</comment>
<feature type="region of interest" description="Disordered" evidence="1">
    <location>
        <begin position="351"/>
        <end position="494"/>
    </location>
</feature>
<organism evidence="2 3">
    <name type="scientific">Striga hermonthica</name>
    <name type="common">Purple witchweed</name>
    <name type="synonym">Buchnera hermonthica</name>
    <dbReference type="NCBI Taxonomy" id="68872"/>
    <lineage>
        <taxon>Eukaryota</taxon>
        <taxon>Viridiplantae</taxon>
        <taxon>Streptophyta</taxon>
        <taxon>Embryophyta</taxon>
        <taxon>Tracheophyta</taxon>
        <taxon>Spermatophyta</taxon>
        <taxon>Magnoliopsida</taxon>
        <taxon>eudicotyledons</taxon>
        <taxon>Gunneridae</taxon>
        <taxon>Pentapetalae</taxon>
        <taxon>asterids</taxon>
        <taxon>lamiids</taxon>
        <taxon>Lamiales</taxon>
        <taxon>Orobanchaceae</taxon>
        <taxon>Buchnereae</taxon>
        <taxon>Striga</taxon>
    </lineage>
</organism>
<dbReference type="Proteomes" id="UP001153555">
    <property type="component" value="Unassembled WGS sequence"/>
</dbReference>
<feature type="region of interest" description="Disordered" evidence="1">
    <location>
        <begin position="1063"/>
        <end position="1082"/>
    </location>
</feature>
<name>A0A9N7MZZ4_STRHE</name>
<dbReference type="EMBL" id="CACSLK010016925">
    <property type="protein sequence ID" value="CAA0818223.1"/>
    <property type="molecule type" value="Genomic_DNA"/>
</dbReference>